<name>A0A8T5GF08_9ARCH</name>
<evidence type="ECO:0000313" key="6">
    <source>
        <dbReference type="Proteomes" id="UP000722459"/>
    </source>
</evidence>
<protein>
    <submittedName>
        <fullName evidence="5">50S ribosomal protein L7ae</fullName>
    </submittedName>
</protein>
<dbReference type="InterPro" id="IPR029064">
    <property type="entry name" value="Ribosomal_eL30-like_sf"/>
</dbReference>
<dbReference type="SUPFAM" id="SSF55315">
    <property type="entry name" value="L30e-like"/>
    <property type="match status" value="1"/>
</dbReference>
<reference evidence="5" key="1">
    <citation type="journal article" date="2021" name="ISME J.">
        <title>Mercury methylation by metabolically versatile and cosmopolitan marine bacteria.</title>
        <authorList>
            <person name="Lin H."/>
            <person name="Ascher D.B."/>
            <person name="Myung Y."/>
            <person name="Lamborg C.H."/>
            <person name="Hallam S.J."/>
            <person name="Gionfriddo C.M."/>
            <person name="Holt K.E."/>
            <person name="Moreau J.W."/>
        </authorList>
    </citation>
    <scope>NUCLEOTIDE SEQUENCE</scope>
    <source>
        <strain evidence="5">SI075_bin30</strain>
    </source>
</reference>
<comment type="similarity">
    <text evidence="1">Belongs to the eukaryotic ribosomal protein eL8 family.</text>
</comment>
<evidence type="ECO:0000256" key="3">
    <source>
        <dbReference type="ARBA" id="ARBA00023274"/>
    </source>
</evidence>
<keyword evidence="3" id="KW-0687">Ribonucleoprotein</keyword>
<dbReference type="Gene3D" id="3.30.1330.30">
    <property type="match status" value="1"/>
</dbReference>
<organism evidence="5 6">
    <name type="scientific">Candidatus Iainarchaeum sp</name>
    <dbReference type="NCBI Taxonomy" id="3101447"/>
    <lineage>
        <taxon>Archaea</taxon>
        <taxon>Candidatus Iainarchaeota</taxon>
        <taxon>Candidatus Iainarchaeia</taxon>
        <taxon>Candidatus Iainarchaeales</taxon>
        <taxon>Candidatus Iainarchaeaceae</taxon>
        <taxon>Candidatus Iainarchaeum</taxon>
    </lineage>
</organism>
<dbReference type="EMBL" id="JABJNZ010000046">
    <property type="protein sequence ID" value="MBT4870593.1"/>
    <property type="molecule type" value="Genomic_DNA"/>
</dbReference>
<dbReference type="InterPro" id="IPR004038">
    <property type="entry name" value="Ribosomal_eL8/eL30/eS12/Gad45"/>
</dbReference>
<sequence length="116" mass="12622">MSEYVKVELTDELKGKTVEILEKATKVKAGLNEVTKAVERGTAKLVVLAEDITPAELVMHIPLICEEKNIPCSYIATRKDLGEKAKLRTATSAVAIIEGDEEATKELAAKIADLKK</sequence>
<dbReference type="InterPro" id="IPR018492">
    <property type="entry name" value="Ribosomal_eL8/Nhp2"/>
</dbReference>
<dbReference type="GO" id="GO:0005840">
    <property type="term" value="C:ribosome"/>
    <property type="evidence" value="ECO:0007669"/>
    <property type="project" value="UniProtKB-KW"/>
</dbReference>
<dbReference type="GO" id="GO:0003723">
    <property type="term" value="F:RNA binding"/>
    <property type="evidence" value="ECO:0007669"/>
    <property type="project" value="InterPro"/>
</dbReference>
<comment type="caution">
    <text evidence="5">The sequence shown here is derived from an EMBL/GenBank/DDBJ whole genome shotgun (WGS) entry which is preliminary data.</text>
</comment>
<dbReference type="Proteomes" id="UP000722459">
    <property type="component" value="Unassembled WGS sequence"/>
</dbReference>
<dbReference type="InterPro" id="IPR050257">
    <property type="entry name" value="eL8/uL1-like"/>
</dbReference>
<evidence type="ECO:0000259" key="4">
    <source>
        <dbReference type="Pfam" id="PF01248"/>
    </source>
</evidence>
<evidence type="ECO:0000256" key="1">
    <source>
        <dbReference type="ARBA" id="ARBA00007337"/>
    </source>
</evidence>
<evidence type="ECO:0000313" key="5">
    <source>
        <dbReference type="EMBL" id="MBT4870593.1"/>
    </source>
</evidence>
<feature type="domain" description="Ribosomal protein eL8/eL30/eS12/Gadd45" evidence="4">
    <location>
        <begin position="18"/>
        <end position="101"/>
    </location>
</feature>
<proteinExistence type="inferred from homology"/>
<dbReference type="Pfam" id="PF01248">
    <property type="entry name" value="Ribosomal_L7Ae"/>
    <property type="match status" value="1"/>
</dbReference>
<gene>
    <name evidence="5" type="ORF">HON47_03400</name>
</gene>
<evidence type="ECO:0000256" key="2">
    <source>
        <dbReference type="ARBA" id="ARBA00022980"/>
    </source>
</evidence>
<dbReference type="AlphaFoldDB" id="A0A8T5GF08"/>
<dbReference type="GO" id="GO:1990904">
    <property type="term" value="C:ribonucleoprotein complex"/>
    <property type="evidence" value="ECO:0007669"/>
    <property type="project" value="UniProtKB-KW"/>
</dbReference>
<dbReference type="PRINTS" id="PR00881">
    <property type="entry name" value="L7ARS6FAMILY"/>
</dbReference>
<dbReference type="PANTHER" id="PTHR23105">
    <property type="entry name" value="RIBOSOMAL PROTEIN L7AE FAMILY MEMBER"/>
    <property type="match status" value="1"/>
</dbReference>
<accession>A0A8T5GF08</accession>
<keyword evidence="2 5" id="KW-0689">Ribosomal protein</keyword>
<dbReference type="PRINTS" id="PR00884">
    <property type="entry name" value="RIBOSOMALHS6"/>
</dbReference>